<dbReference type="PANTHER" id="PTHR43768:SF3">
    <property type="entry name" value="TREHALOSE 6-PHOSPHATE PHOSPHATASE"/>
    <property type="match status" value="1"/>
</dbReference>
<dbReference type="Proteomes" id="UP000264589">
    <property type="component" value="Unassembled WGS sequence"/>
</dbReference>
<keyword evidence="4" id="KW-0460">Magnesium</keyword>
<dbReference type="InterPro" id="IPR023214">
    <property type="entry name" value="HAD_sf"/>
</dbReference>
<evidence type="ECO:0000313" key="5">
    <source>
        <dbReference type="EMBL" id="RFB01724.1"/>
    </source>
</evidence>
<reference evidence="5 6" key="1">
    <citation type="submission" date="2018-08" db="EMBL/GenBank/DDBJ databases">
        <title>Parvularcula sp. SM1705, isolated from surface water of the South Sea China.</title>
        <authorList>
            <person name="Sun L."/>
        </authorList>
    </citation>
    <scope>NUCLEOTIDE SEQUENCE [LARGE SCALE GENOMIC DNA]</scope>
    <source>
        <strain evidence="5 6">SM1705</strain>
    </source>
</reference>
<proteinExistence type="inferred from homology"/>
<comment type="pathway">
    <text evidence="1 4">Glycan biosynthesis; trehalose biosynthesis.</text>
</comment>
<dbReference type="InParanoid" id="A0A371R8F2"/>
<dbReference type="GO" id="GO:0046872">
    <property type="term" value="F:metal ion binding"/>
    <property type="evidence" value="ECO:0007669"/>
    <property type="project" value="UniProtKB-KW"/>
</dbReference>
<accession>A0A371R8F2</accession>
<dbReference type="NCBIfam" id="TIGR00685">
    <property type="entry name" value="T6PP"/>
    <property type="match status" value="1"/>
</dbReference>
<dbReference type="RefSeq" id="WP_116393439.1">
    <property type="nucleotide sequence ID" value="NZ_QUQO01000002.1"/>
</dbReference>
<dbReference type="InterPro" id="IPR036412">
    <property type="entry name" value="HAD-like_sf"/>
</dbReference>
<dbReference type="GO" id="GO:0004805">
    <property type="term" value="F:trehalose-phosphatase activity"/>
    <property type="evidence" value="ECO:0007669"/>
    <property type="project" value="UniProtKB-EC"/>
</dbReference>
<dbReference type="Gene3D" id="3.30.70.1020">
    <property type="entry name" value="Trehalose-6-phosphate phosphatase related protein, domain 2"/>
    <property type="match status" value="1"/>
</dbReference>
<dbReference type="SUPFAM" id="SSF56784">
    <property type="entry name" value="HAD-like"/>
    <property type="match status" value="1"/>
</dbReference>
<evidence type="ECO:0000256" key="2">
    <source>
        <dbReference type="ARBA" id="ARBA00008770"/>
    </source>
</evidence>
<sequence>MTLPSLSPDHALFLDFDGTLTDIQDDPDTVALPQGGAEALVALSARIGGALAVISGRDVMDLQTRVPQELWRIGGHGLDVASPGETAKRHEGSAPYDLLNGVRGIEARHPGSRLEEKGRVLAFHYRQIPEHADHIEGELRRLLSDFPSYRLQSGKMVFEAKPSEANKGAALARMMSAPPFEGRTPIMVGDDATDEDAMKTALEIGGTAIKVGAGETVAPYRMDDPQAVWSWLSEKW</sequence>
<dbReference type="InterPro" id="IPR006379">
    <property type="entry name" value="HAD-SF_hydro_IIB"/>
</dbReference>
<dbReference type="EC" id="3.1.3.12" evidence="4"/>
<evidence type="ECO:0000256" key="4">
    <source>
        <dbReference type="RuleBase" id="RU361117"/>
    </source>
</evidence>
<dbReference type="FunCoup" id="A0A371R8F2">
    <property type="interactions" value="53"/>
</dbReference>
<dbReference type="OrthoDB" id="9814913at2"/>
<dbReference type="Gene3D" id="3.40.50.1000">
    <property type="entry name" value="HAD superfamily/HAD-like"/>
    <property type="match status" value="1"/>
</dbReference>
<comment type="similarity">
    <text evidence="2 4">Belongs to the trehalose phosphatase family.</text>
</comment>
<comment type="catalytic activity">
    <reaction evidence="4">
        <text>alpha,alpha-trehalose 6-phosphate + H2O = alpha,alpha-trehalose + phosphate</text>
        <dbReference type="Rhea" id="RHEA:23420"/>
        <dbReference type="ChEBI" id="CHEBI:15377"/>
        <dbReference type="ChEBI" id="CHEBI:16551"/>
        <dbReference type="ChEBI" id="CHEBI:43474"/>
        <dbReference type="ChEBI" id="CHEBI:58429"/>
        <dbReference type="EC" id="3.1.3.12"/>
    </reaction>
</comment>
<dbReference type="CDD" id="cd01627">
    <property type="entry name" value="HAD_TPP"/>
    <property type="match status" value="1"/>
</dbReference>
<dbReference type="UniPathway" id="UPA00299"/>
<protein>
    <recommendedName>
        <fullName evidence="4">Trehalose 6-phosphate phosphatase</fullName>
        <ecNumber evidence="4">3.1.3.12</ecNumber>
    </recommendedName>
</protein>
<gene>
    <name evidence="5" type="primary">otsB</name>
    <name evidence="5" type="ORF">DX908_15765</name>
</gene>
<dbReference type="InterPro" id="IPR003337">
    <property type="entry name" value="Trehalose_PPase"/>
</dbReference>
<keyword evidence="3 4" id="KW-0378">Hydrolase</keyword>
<comment type="function">
    <text evidence="4">Removes the phosphate from trehalose 6-phosphate to produce free trehalose.</text>
</comment>
<organism evidence="5 6">
    <name type="scientific">Parvularcula marina</name>
    <dbReference type="NCBI Taxonomy" id="2292771"/>
    <lineage>
        <taxon>Bacteria</taxon>
        <taxon>Pseudomonadati</taxon>
        <taxon>Pseudomonadota</taxon>
        <taxon>Alphaproteobacteria</taxon>
        <taxon>Parvularculales</taxon>
        <taxon>Parvularculaceae</taxon>
        <taxon>Parvularcula</taxon>
    </lineage>
</organism>
<dbReference type="Pfam" id="PF02358">
    <property type="entry name" value="Trehalose_PPase"/>
    <property type="match status" value="1"/>
</dbReference>
<keyword evidence="4" id="KW-0479">Metal-binding</keyword>
<evidence type="ECO:0000313" key="6">
    <source>
        <dbReference type="Proteomes" id="UP000264589"/>
    </source>
</evidence>
<evidence type="ECO:0000256" key="3">
    <source>
        <dbReference type="ARBA" id="ARBA00022801"/>
    </source>
</evidence>
<comment type="caution">
    <text evidence="5">The sequence shown here is derived from an EMBL/GenBank/DDBJ whole genome shotgun (WGS) entry which is preliminary data.</text>
</comment>
<evidence type="ECO:0000256" key="1">
    <source>
        <dbReference type="ARBA" id="ARBA00005199"/>
    </source>
</evidence>
<dbReference type="EMBL" id="QUQO01000002">
    <property type="protein sequence ID" value="RFB01724.1"/>
    <property type="molecule type" value="Genomic_DNA"/>
</dbReference>
<dbReference type="InterPro" id="IPR044651">
    <property type="entry name" value="OTSB-like"/>
</dbReference>
<name>A0A371R8F2_9PROT</name>
<dbReference type="GO" id="GO:0005992">
    <property type="term" value="P:trehalose biosynthetic process"/>
    <property type="evidence" value="ECO:0007669"/>
    <property type="project" value="UniProtKB-UniPathway"/>
</dbReference>
<comment type="cofactor">
    <cofactor evidence="4">
        <name>Mg(2+)</name>
        <dbReference type="ChEBI" id="CHEBI:18420"/>
    </cofactor>
</comment>
<dbReference type="AlphaFoldDB" id="A0A371R8F2"/>
<keyword evidence="6" id="KW-1185">Reference proteome</keyword>
<dbReference type="PANTHER" id="PTHR43768">
    <property type="entry name" value="TREHALOSE 6-PHOSPHATE PHOSPHATASE"/>
    <property type="match status" value="1"/>
</dbReference>
<dbReference type="NCBIfam" id="TIGR01484">
    <property type="entry name" value="HAD-SF-IIB"/>
    <property type="match status" value="1"/>
</dbReference>